<dbReference type="AlphaFoldDB" id="A0AAV0ZY54"/>
<dbReference type="Proteomes" id="UP001157006">
    <property type="component" value="Chromosome 3"/>
</dbReference>
<organism evidence="1 2">
    <name type="scientific">Vicia faba</name>
    <name type="common">Broad bean</name>
    <name type="synonym">Faba vulgaris</name>
    <dbReference type="NCBI Taxonomy" id="3906"/>
    <lineage>
        <taxon>Eukaryota</taxon>
        <taxon>Viridiplantae</taxon>
        <taxon>Streptophyta</taxon>
        <taxon>Embryophyta</taxon>
        <taxon>Tracheophyta</taxon>
        <taxon>Spermatophyta</taxon>
        <taxon>Magnoliopsida</taxon>
        <taxon>eudicotyledons</taxon>
        <taxon>Gunneridae</taxon>
        <taxon>Pentapetalae</taxon>
        <taxon>rosids</taxon>
        <taxon>fabids</taxon>
        <taxon>Fabales</taxon>
        <taxon>Fabaceae</taxon>
        <taxon>Papilionoideae</taxon>
        <taxon>50 kb inversion clade</taxon>
        <taxon>NPAAA clade</taxon>
        <taxon>Hologalegina</taxon>
        <taxon>IRL clade</taxon>
        <taxon>Fabeae</taxon>
        <taxon>Vicia</taxon>
    </lineage>
</organism>
<proteinExistence type="predicted"/>
<evidence type="ECO:0000313" key="2">
    <source>
        <dbReference type="Proteomes" id="UP001157006"/>
    </source>
</evidence>
<sequence length="207" mass="24634">MPPNRRKGKNVVGPSSSEPVSVISLLHPDSVRDYDTNFISRITVKQYYILFHDTTIFDSSLCNNFDWRFYLNSFLKEPRPNLETLEKLSTRNLKRNHHILHWIVTRVLRPRKGGHSRINEAREYLMYILENKFLISWPYYFVSSMFSIRECHKGSSLSYSSMISRILMHFQIDMQNLPCISLGKTQEFNATTLANMWYRWDKDQHAY</sequence>
<dbReference type="EMBL" id="OX451738">
    <property type="protein sequence ID" value="CAI8602283.1"/>
    <property type="molecule type" value="Genomic_DNA"/>
</dbReference>
<accession>A0AAV0ZY54</accession>
<protein>
    <recommendedName>
        <fullName evidence="3">Maturase K</fullName>
    </recommendedName>
</protein>
<name>A0AAV0ZY54_VICFA</name>
<evidence type="ECO:0000313" key="1">
    <source>
        <dbReference type="EMBL" id="CAI8602283.1"/>
    </source>
</evidence>
<reference evidence="1 2" key="1">
    <citation type="submission" date="2023-01" db="EMBL/GenBank/DDBJ databases">
        <authorList>
            <person name="Kreplak J."/>
        </authorList>
    </citation>
    <scope>NUCLEOTIDE SEQUENCE [LARGE SCALE GENOMIC DNA]</scope>
</reference>
<keyword evidence="2" id="KW-1185">Reference proteome</keyword>
<gene>
    <name evidence="1" type="ORF">VFH_III033160</name>
</gene>
<evidence type="ECO:0008006" key="3">
    <source>
        <dbReference type="Google" id="ProtNLM"/>
    </source>
</evidence>